<dbReference type="Proteomes" id="UP000292957">
    <property type="component" value="Unassembled WGS sequence"/>
</dbReference>
<dbReference type="EMBL" id="ML143480">
    <property type="protein sequence ID" value="TBU24419.1"/>
    <property type="molecule type" value="Genomic_DNA"/>
</dbReference>
<sequence length="139" mass="15660">LLKTSRAEAKFVPTPENMSGGYAILPHVWDEHETAFQDIQAFRVRCAESPKEGHEYGQAGTCCIDKTGSAELAEVINSMYHYCSLANICVLYLRDVPTSSADILRQPKSAFRESRWYQPRRTLQEPCSCRRAGNCLGRT</sequence>
<reference evidence="1" key="1">
    <citation type="submission" date="2019-01" db="EMBL/GenBank/DDBJ databases">
        <title>Draft genome sequences of three monokaryotic isolates of the white-rot basidiomycete fungus Dichomitus squalens.</title>
        <authorList>
            <consortium name="DOE Joint Genome Institute"/>
            <person name="Lopez S.C."/>
            <person name="Andreopoulos B."/>
            <person name="Pangilinan J."/>
            <person name="Lipzen A."/>
            <person name="Riley R."/>
            <person name="Ahrendt S."/>
            <person name="Ng V."/>
            <person name="Barry K."/>
            <person name="Daum C."/>
            <person name="Grigoriev I.V."/>
            <person name="Hilden K.S."/>
            <person name="Makela M.R."/>
            <person name="de Vries R.P."/>
        </authorList>
    </citation>
    <scope>NUCLEOTIDE SEQUENCE [LARGE SCALE GENOMIC DNA]</scope>
    <source>
        <strain evidence="1">OM18370.1</strain>
    </source>
</reference>
<evidence type="ECO:0008006" key="2">
    <source>
        <dbReference type="Google" id="ProtNLM"/>
    </source>
</evidence>
<gene>
    <name evidence="1" type="ORF">BD311DRAFT_671880</name>
</gene>
<feature type="non-terminal residue" evidence="1">
    <location>
        <position position="1"/>
    </location>
</feature>
<protein>
    <recommendedName>
        <fullName evidence="2">Heterokaryon incompatibility domain-containing protein</fullName>
    </recommendedName>
</protein>
<proteinExistence type="predicted"/>
<dbReference type="OrthoDB" id="5122891at2759"/>
<evidence type="ECO:0000313" key="1">
    <source>
        <dbReference type="EMBL" id="TBU24419.1"/>
    </source>
</evidence>
<accession>A0A4Q9MB97</accession>
<organism evidence="1">
    <name type="scientific">Dichomitus squalens</name>
    <dbReference type="NCBI Taxonomy" id="114155"/>
    <lineage>
        <taxon>Eukaryota</taxon>
        <taxon>Fungi</taxon>
        <taxon>Dikarya</taxon>
        <taxon>Basidiomycota</taxon>
        <taxon>Agaricomycotina</taxon>
        <taxon>Agaricomycetes</taxon>
        <taxon>Polyporales</taxon>
        <taxon>Polyporaceae</taxon>
        <taxon>Dichomitus</taxon>
    </lineage>
</organism>
<dbReference type="PANTHER" id="PTHR10622:SF10">
    <property type="entry name" value="HET DOMAIN-CONTAINING PROTEIN"/>
    <property type="match status" value="1"/>
</dbReference>
<dbReference type="PANTHER" id="PTHR10622">
    <property type="entry name" value="HET DOMAIN-CONTAINING PROTEIN"/>
    <property type="match status" value="1"/>
</dbReference>
<name>A0A4Q9MB97_9APHY</name>
<dbReference type="AlphaFoldDB" id="A0A4Q9MB97"/>